<dbReference type="Gene3D" id="3.40.390.10">
    <property type="entry name" value="Collagenase (Catalytic Domain)"/>
    <property type="match status" value="1"/>
</dbReference>
<dbReference type="InterPro" id="IPR042089">
    <property type="entry name" value="Peptidase_M13_dom_2"/>
</dbReference>
<comment type="cofactor">
    <cofactor evidence="1">
        <name>pyridoxal 5'-phosphate</name>
        <dbReference type="ChEBI" id="CHEBI:597326"/>
    </cofactor>
</comment>
<dbReference type="Pfam" id="PF00266">
    <property type="entry name" value="Aminotran_5"/>
    <property type="match status" value="1"/>
</dbReference>
<evidence type="ECO:0000313" key="12">
    <source>
        <dbReference type="Ensembl" id="ENSEBUP00000026476.1"/>
    </source>
</evidence>
<dbReference type="PANTHER" id="PTHR11601:SF62">
    <property type="entry name" value="SELENOCYSTEINE LYASE"/>
    <property type="match status" value="1"/>
</dbReference>
<feature type="transmembrane region" description="Helical" evidence="9">
    <location>
        <begin position="409"/>
        <end position="429"/>
    </location>
</feature>
<dbReference type="InterPro" id="IPR015422">
    <property type="entry name" value="PyrdxlP-dep_Trfase_small"/>
</dbReference>
<keyword evidence="9" id="KW-0472">Membrane</keyword>
<organism evidence="12 13">
    <name type="scientific">Eptatretus burgeri</name>
    <name type="common">Inshore hagfish</name>
    <dbReference type="NCBI Taxonomy" id="7764"/>
    <lineage>
        <taxon>Eukaryota</taxon>
        <taxon>Metazoa</taxon>
        <taxon>Chordata</taxon>
        <taxon>Craniata</taxon>
        <taxon>Vertebrata</taxon>
        <taxon>Cyclostomata</taxon>
        <taxon>Myxini</taxon>
        <taxon>Myxiniformes</taxon>
        <taxon>Myxinidae</taxon>
        <taxon>Eptatretinae</taxon>
        <taxon>Eptatretus</taxon>
    </lineage>
</organism>
<dbReference type="PROSITE" id="PS51885">
    <property type="entry name" value="NEPRILYSIN"/>
    <property type="match status" value="1"/>
</dbReference>
<reference evidence="12" key="2">
    <citation type="submission" date="2025-09" db="UniProtKB">
        <authorList>
            <consortium name="Ensembl"/>
        </authorList>
    </citation>
    <scope>IDENTIFICATION</scope>
</reference>
<protein>
    <recommendedName>
        <fullName evidence="8">Selenocysteine lyase</fullName>
        <ecNumber evidence="7">4.4.1.16</ecNumber>
    </recommendedName>
</protein>
<keyword evidence="9" id="KW-0812">Transmembrane</keyword>
<dbReference type="InterPro" id="IPR000718">
    <property type="entry name" value="Peptidase_M13"/>
</dbReference>
<dbReference type="Ensembl" id="ENSEBUT00000027052.1">
    <property type="protein sequence ID" value="ENSEBUP00000026476.1"/>
    <property type="gene ID" value="ENSEBUG00000016301.1"/>
</dbReference>
<dbReference type="InterPro" id="IPR015421">
    <property type="entry name" value="PyrdxlP-dep_Trfase_major"/>
</dbReference>
<comment type="subcellular location">
    <subcellularLocation>
        <location evidence="2">Cytoplasm</location>
        <location evidence="2">Cytosol</location>
    </subcellularLocation>
</comment>
<keyword evidence="4" id="KW-0963">Cytoplasm</keyword>
<evidence type="ECO:0000259" key="10">
    <source>
        <dbReference type="Pfam" id="PF00266"/>
    </source>
</evidence>
<dbReference type="FunFam" id="3.40.640.10:FF:000083">
    <property type="entry name" value="Selenocysteine lyase"/>
    <property type="match status" value="1"/>
</dbReference>
<dbReference type="InterPro" id="IPR000192">
    <property type="entry name" value="Aminotrans_V_dom"/>
</dbReference>
<dbReference type="PANTHER" id="PTHR11601">
    <property type="entry name" value="CYSTEINE DESULFURYLASE FAMILY MEMBER"/>
    <property type="match status" value="1"/>
</dbReference>
<evidence type="ECO:0000256" key="7">
    <source>
        <dbReference type="ARBA" id="ARBA00039054"/>
    </source>
</evidence>
<keyword evidence="9" id="KW-1133">Transmembrane helix</keyword>
<evidence type="ECO:0000313" key="13">
    <source>
        <dbReference type="Proteomes" id="UP000694388"/>
    </source>
</evidence>
<dbReference type="InterPro" id="IPR008753">
    <property type="entry name" value="Peptidase_M13_N"/>
</dbReference>
<name>A0A8C4R833_EPTBU</name>
<evidence type="ECO:0000256" key="1">
    <source>
        <dbReference type="ARBA" id="ARBA00001933"/>
    </source>
</evidence>
<dbReference type="Pfam" id="PF05649">
    <property type="entry name" value="Peptidase_M13_N"/>
    <property type="match status" value="1"/>
</dbReference>
<evidence type="ECO:0000256" key="3">
    <source>
        <dbReference type="ARBA" id="ARBA00011738"/>
    </source>
</evidence>
<evidence type="ECO:0000256" key="6">
    <source>
        <dbReference type="ARBA" id="ARBA00037407"/>
    </source>
</evidence>
<dbReference type="AlphaFoldDB" id="A0A8C4R833"/>
<proteinExistence type="predicted"/>
<evidence type="ECO:0000256" key="9">
    <source>
        <dbReference type="SAM" id="Phobius"/>
    </source>
</evidence>
<comment type="function">
    <text evidence="6">Catalyzes the decomposition of L-selenocysteine to L-alanine and elemental selenium.</text>
</comment>
<sequence>METPIEETVYLDYNATTPVEKAVQDVILQALQEAWGNPSSAYSTGRKANELVGKARQQVAQMIGASPADIIFTSGGTEANGLVFHTAVKHFWATNGLVEDQYQLRPHIITTTVEHDSVCLTAKHFVEEGKADVTYVEVSSQTGQVDVIDVLAAVRPNTILISIMLANNETGVIMPLAEISQRVRDLCKGPMKHRPILLHTDAAQALGKVHVDVNDLSVDYLTIVGHKFYGPRIGALFVRDPDSSTPLFPMFFGGGQERCFRPGTENTPMIAGLGKAAQLVFTRLDEDETRMRDLKDYLEDQLKNKFGEEKLHFNNHFEGSKRLPNTCNVSILGDNLQGLACVRQRPDSYSMDKVRGLFRRGNHESHLEAAEDEERLTDAADVVDEEHLVSSDEGRSLEKVRCTWPVRCLATLSTVLGLLLAVFFILFVINILPAGRKAPAPCQTGQCIRLAQDFLRWMDPSVDPCTDFYNFACGGWLQNHQLRDDVSHMSQRDLMWWSNLEIIKNVLETGKVSPLQSVEDAKRFYRSCMNEEALAQQGVEPMMKLKTKLGLNDSVVNITTLMSTLTKQFLGQSLFSIGVYENMSKQIIKLSVPQFSLPLLDYLNATTRSTKVLTAYQDYMVRAFALLGTKENVSRTLEFEMQLAKLANEADANSKTVSISQLQEMFPFLQWEPYLNYVFENTHDDQQITVSSMKYFKALDNLIINSKNSTQLVSFLFWRLLEKMVPGLDSRFQVLRQKLDYALYKVPQGPESLRWQFCMQQTDEAMGLALGEVFLNAAFNKTTNDVDDLLRSLQTAFIDRLELLSWMDNHTREVTKGKASSTKTITPIRLRPSSKGHTFPYF</sequence>
<dbReference type="CDD" id="cd08662">
    <property type="entry name" value="M13"/>
    <property type="match status" value="1"/>
</dbReference>
<dbReference type="Gene3D" id="1.10.260.50">
    <property type="match status" value="1"/>
</dbReference>
<accession>A0A8C4R833</accession>
<dbReference type="Gene3D" id="3.90.1150.10">
    <property type="entry name" value="Aspartate Aminotransferase, domain 1"/>
    <property type="match status" value="1"/>
</dbReference>
<keyword evidence="5" id="KW-0808">Transferase</keyword>
<dbReference type="GO" id="GO:0005829">
    <property type="term" value="C:cytosol"/>
    <property type="evidence" value="ECO:0007669"/>
    <property type="project" value="UniProtKB-SubCell"/>
</dbReference>
<dbReference type="SUPFAM" id="SSF53383">
    <property type="entry name" value="PLP-dependent transferases"/>
    <property type="match status" value="1"/>
</dbReference>
<feature type="domain" description="Peptidase M13 N-terminal" evidence="11">
    <location>
        <begin position="464"/>
        <end position="823"/>
    </location>
</feature>
<comment type="subunit">
    <text evidence="3">Homodimer.</text>
</comment>
<dbReference type="Gene3D" id="3.40.640.10">
    <property type="entry name" value="Type I PLP-dependent aspartate aminotransferase-like (Major domain)"/>
    <property type="match status" value="1"/>
</dbReference>
<dbReference type="InterPro" id="IPR024079">
    <property type="entry name" value="MetalloPept_cat_dom_sf"/>
</dbReference>
<evidence type="ECO:0000259" key="11">
    <source>
        <dbReference type="Pfam" id="PF05649"/>
    </source>
</evidence>
<feature type="domain" description="Aminotransferase class V" evidence="10">
    <location>
        <begin position="9"/>
        <end position="305"/>
    </location>
</feature>
<dbReference type="GO" id="GO:0004222">
    <property type="term" value="F:metalloendopeptidase activity"/>
    <property type="evidence" value="ECO:0007669"/>
    <property type="project" value="InterPro"/>
</dbReference>
<dbReference type="EC" id="4.4.1.16" evidence="7"/>
<evidence type="ECO:0000256" key="4">
    <source>
        <dbReference type="ARBA" id="ARBA00022490"/>
    </source>
</evidence>
<evidence type="ECO:0000256" key="2">
    <source>
        <dbReference type="ARBA" id="ARBA00004514"/>
    </source>
</evidence>
<dbReference type="Proteomes" id="UP000694388">
    <property type="component" value="Unplaced"/>
</dbReference>
<dbReference type="SUPFAM" id="SSF55486">
    <property type="entry name" value="Metalloproteases ('zincins'), catalytic domain"/>
    <property type="match status" value="1"/>
</dbReference>
<evidence type="ECO:0000256" key="5">
    <source>
        <dbReference type="ARBA" id="ARBA00022679"/>
    </source>
</evidence>
<keyword evidence="13" id="KW-1185">Reference proteome</keyword>
<dbReference type="GeneTree" id="ENSGT00940000157773"/>
<dbReference type="Gene3D" id="1.10.1380.10">
    <property type="entry name" value="Neutral endopeptidase , domain2"/>
    <property type="match status" value="1"/>
</dbReference>
<reference evidence="12" key="1">
    <citation type="submission" date="2025-08" db="UniProtKB">
        <authorList>
            <consortium name="Ensembl"/>
        </authorList>
    </citation>
    <scope>IDENTIFICATION</scope>
</reference>
<dbReference type="GO" id="GO:0006508">
    <property type="term" value="P:proteolysis"/>
    <property type="evidence" value="ECO:0007669"/>
    <property type="project" value="InterPro"/>
</dbReference>
<dbReference type="InterPro" id="IPR015424">
    <property type="entry name" value="PyrdxlP-dep_Trfase"/>
</dbReference>
<dbReference type="GO" id="GO:0009000">
    <property type="term" value="F:selenocysteine lyase activity"/>
    <property type="evidence" value="ECO:0007669"/>
    <property type="project" value="UniProtKB-EC"/>
</dbReference>
<dbReference type="GO" id="GO:0016740">
    <property type="term" value="F:transferase activity"/>
    <property type="evidence" value="ECO:0007669"/>
    <property type="project" value="UniProtKB-KW"/>
</dbReference>
<evidence type="ECO:0000256" key="8">
    <source>
        <dbReference type="ARBA" id="ARBA00040554"/>
    </source>
</evidence>